<evidence type="ECO:0000313" key="2">
    <source>
        <dbReference type="Proteomes" id="UP000032025"/>
    </source>
</evidence>
<gene>
    <name evidence="1" type="ORF">SP6_33_00300</name>
</gene>
<dbReference type="GeneID" id="78528606"/>
<protein>
    <submittedName>
        <fullName evidence="1">DNA, contig: SP633</fullName>
    </submittedName>
</protein>
<dbReference type="EMBL" id="BBJS01000033">
    <property type="protein sequence ID" value="GAN14228.1"/>
    <property type="molecule type" value="Genomic_DNA"/>
</dbReference>
<dbReference type="AlphaFoldDB" id="A0A0C9NHP7"/>
<proteinExistence type="predicted"/>
<keyword evidence="2" id="KW-1185">Reference proteome</keyword>
<accession>A0A0C9NHP7</accession>
<evidence type="ECO:0000313" key="1">
    <source>
        <dbReference type="EMBL" id="GAN14228.1"/>
    </source>
</evidence>
<organism evidence="1 2">
    <name type="scientific">Sphingomonas paucimobilis NBRC 13935</name>
    <dbReference type="NCBI Taxonomy" id="1219050"/>
    <lineage>
        <taxon>Bacteria</taxon>
        <taxon>Pseudomonadati</taxon>
        <taxon>Pseudomonadota</taxon>
        <taxon>Alphaproteobacteria</taxon>
        <taxon>Sphingomonadales</taxon>
        <taxon>Sphingomonadaceae</taxon>
        <taxon>Sphingomonas</taxon>
    </lineage>
</organism>
<comment type="caution">
    <text evidence="1">The sequence shown here is derived from an EMBL/GenBank/DDBJ whole genome shotgun (WGS) entry which is preliminary data.</text>
</comment>
<name>A0A0C9NHP7_SPHPI</name>
<dbReference type="Proteomes" id="UP000032025">
    <property type="component" value="Unassembled WGS sequence"/>
</dbReference>
<reference evidence="1 2" key="1">
    <citation type="submission" date="2014-08" db="EMBL/GenBank/DDBJ databases">
        <title>Whole genome shotgun sequence of Sphingomonas paucimobilis NBRC 13935.</title>
        <authorList>
            <person name="Hosoyama A."/>
            <person name="Hashimoto M."/>
            <person name="Hosoyama Y."/>
            <person name="Noguchi M."/>
            <person name="Uohara A."/>
            <person name="Ohji S."/>
            <person name="Katano-Makiyama Y."/>
            <person name="Ichikawa N."/>
            <person name="Kimura A."/>
            <person name="Yamazoe A."/>
            <person name="Fujita N."/>
        </authorList>
    </citation>
    <scope>NUCLEOTIDE SEQUENCE [LARGE SCALE GENOMIC DNA]</scope>
    <source>
        <strain evidence="1 2">NBRC 13935</strain>
    </source>
</reference>
<sequence>MSLLFALAVQALAAPQAVMPQPATPPVANAVPSDLPHDWSPLPSITLPPASTEMVRFVREEVSAGRCPHNRMTEDGQVVVVVPLAVRLNAESGAQTVVPLAIGCPTVEQFSAGAAQRMVRNLPHRAMLAADRWYRTVITYTWPG</sequence>
<dbReference type="RefSeq" id="WP_007404541.1">
    <property type="nucleotide sequence ID" value="NZ_BBJS01000033.1"/>
</dbReference>